<protein>
    <submittedName>
        <fullName evidence="2">Uncharacterized protein</fullName>
    </submittedName>
</protein>
<accession>A0AAD5PG35</accession>
<evidence type="ECO:0000313" key="3">
    <source>
        <dbReference type="Proteomes" id="UP001209540"/>
    </source>
</evidence>
<dbReference type="AlphaFoldDB" id="A0AAD5PG35"/>
<proteinExistence type="predicted"/>
<sequence length="69" mass="8081">MVPSKKNQLSVFFFLLSSIMDASSYFNKEVVRYIFTFYLSFYSFLLLIINCLGLYITLYTHSLSSELIV</sequence>
<name>A0AAD5PG35_9FUNG</name>
<evidence type="ECO:0000256" key="1">
    <source>
        <dbReference type="SAM" id="Phobius"/>
    </source>
</evidence>
<dbReference type="Proteomes" id="UP001209540">
    <property type="component" value="Unassembled WGS sequence"/>
</dbReference>
<comment type="caution">
    <text evidence="2">The sequence shown here is derived from an EMBL/GenBank/DDBJ whole genome shotgun (WGS) entry which is preliminary data.</text>
</comment>
<keyword evidence="1" id="KW-1133">Transmembrane helix</keyword>
<reference evidence="2" key="1">
    <citation type="journal article" date="2022" name="IScience">
        <title>Evolution of zygomycete secretomes and the origins of terrestrial fungal ecologies.</title>
        <authorList>
            <person name="Chang Y."/>
            <person name="Wang Y."/>
            <person name="Mondo S."/>
            <person name="Ahrendt S."/>
            <person name="Andreopoulos W."/>
            <person name="Barry K."/>
            <person name="Beard J."/>
            <person name="Benny G.L."/>
            <person name="Blankenship S."/>
            <person name="Bonito G."/>
            <person name="Cuomo C."/>
            <person name="Desiro A."/>
            <person name="Gervers K.A."/>
            <person name="Hundley H."/>
            <person name="Kuo A."/>
            <person name="LaButti K."/>
            <person name="Lang B.F."/>
            <person name="Lipzen A."/>
            <person name="O'Donnell K."/>
            <person name="Pangilinan J."/>
            <person name="Reynolds N."/>
            <person name="Sandor L."/>
            <person name="Smith M.E."/>
            <person name="Tsang A."/>
            <person name="Grigoriev I.V."/>
            <person name="Stajich J.E."/>
            <person name="Spatafora J.W."/>
        </authorList>
    </citation>
    <scope>NUCLEOTIDE SEQUENCE</scope>
    <source>
        <strain evidence="2">RSA 2281</strain>
    </source>
</reference>
<organism evidence="2 3">
    <name type="scientific">Phascolomyces articulosus</name>
    <dbReference type="NCBI Taxonomy" id="60185"/>
    <lineage>
        <taxon>Eukaryota</taxon>
        <taxon>Fungi</taxon>
        <taxon>Fungi incertae sedis</taxon>
        <taxon>Mucoromycota</taxon>
        <taxon>Mucoromycotina</taxon>
        <taxon>Mucoromycetes</taxon>
        <taxon>Mucorales</taxon>
        <taxon>Lichtheimiaceae</taxon>
        <taxon>Phascolomyces</taxon>
    </lineage>
</organism>
<keyword evidence="1" id="KW-0472">Membrane</keyword>
<reference evidence="2" key="2">
    <citation type="submission" date="2023-02" db="EMBL/GenBank/DDBJ databases">
        <authorList>
            <consortium name="DOE Joint Genome Institute"/>
            <person name="Mondo S.J."/>
            <person name="Chang Y."/>
            <person name="Wang Y."/>
            <person name="Ahrendt S."/>
            <person name="Andreopoulos W."/>
            <person name="Barry K."/>
            <person name="Beard J."/>
            <person name="Benny G.L."/>
            <person name="Blankenship S."/>
            <person name="Bonito G."/>
            <person name="Cuomo C."/>
            <person name="Desiro A."/>
            <person name="Gervers K.A."/>
            <person name="Hundley H."/>
            <person name="Kuo A."/>
            <person name="LaButti K."/>
            <person name="Lang B.F."/>
            <person name="Lipzen A."/>
            <person name="O'Donnell K."/>
            <person name="Pangilinan J."/>
            <person name="Reynolds N."/>
            <person name="Sandor L."/>
            <person name="Smith M.W."/>
            <person name="Tsang A."/>
            <person name="Grigoriev I.V."/>
            <person name="Stajich J.E."/>
            <person name="Spatafora J.W."/>
        </authorList>
    </citation>
    <scope>NUCLEOTIDE SEQUENCE</scope>
    <source>
        <strain evidence="2">RSA 2281</strain>
    </source>
</reference>
<keyword evidence="3" id="KW-1185">Reference proteome</keyword>
<dbReference type="EMBL" id="JAIXMP010000008">
    <property type="protein sequence ID" value="KAI9268971.1"/>
    <property type="molecule type" value="Genomic_DNA"/>
</dbReference>
<keyword evidence="1" id="KW-0812">Transmembrane</keyword>
<feature type="transmembrane region" description="Helical" evidence="1">
    <location>
        <begin position="34"/>
        <end position="58"/>
    </location>
</feature>
<evidence type="ECO:0000313" key="2">
    <source>
        <dbReference type="EMBL" id="KAI9268971.1"/>
    </source>
</evidence>
<gene>
    <name evidence="2" type="ORF">BDA99DRAFT_503129</name>
</gene>